<sequence>MHRLNFYRMQLAAVPRHKGSEEEIDLPESSDNNQQVNTNACRCRGDICSCENDEFYKLQSQFEDLNINTITFDNVIELLKKVTDNNLREKIIQLAVNNNTSSSKTIEKPKNDFEGDIFSCENDEFYKLQSQFEDMNINTITFDNVIELLKEVTDNTLRDKIIQLAANNRLAHLMLLKNQKMKIKSLKQNQIIYDHRLTQIESANNKGKNIVKETTIAKPINIDPRQNMFLGMMQIVTAHKWYEKIKLIFEQIAIDICVDHLSAFWDRKKHIVTLSYEDNFSEDDIPTKSRPCQMNAELVEFCKKEIDNLLQK</sequence>
<name>A0A9J6B7T2_SOLCO</name>
<gene>
    <name evidence="1" type="ORF">H5410_004376</name>
</gene>
<feature type="non-terminal residue" evidence="1">
    <location>
        <position position="1"/>
    </location>
</feature>
<dbReference type="AlphaFoldDB" id="A0A9J6B7T2"/>
<protein>
    <submittedName>
        <fullName evidence="1">Uncharacterized protein</fullName>
    </submittedName>
</protein>
<evidence type="ECO:0000313" key="2">
    <source>
        <dbReference type="Proteomes" id="UP000824120"/>
    </source>
</evidence>
<evidence type="ECO:0000313" key="1">
    <source>
        <dbReference type="EMBL" id="KAG5632659.1"/>
    </source>
</evidence>
<proteinExistence type="predicted"/>
<keyword evidence="2" id="KW-1185">Reference proteome</keyword>
<dbReference type="Proteomes" id="UP000824120">
    <property type="component" value="Chromosome 1"/>
</dbReference>
<organism evidence="1 2">
    <name type="scientific">Solanum commersonii</name>
    <name type="common">Commerson's wild potato</name>
    <name type="synonym">Commerson's nightshade</name>
    <dbReference type="NCBI Taxonomy" id="4109"/>
    <lineage>
        <taxon>Eukaryota</taxon>
        <taxon>Viridiplantae</taxon>
        <taxon>Streptophyta</taxon>
        <taxon>Embryophyta</taxon>
        <taxon>Tracheophyta</taxon>
        <taxon>Spermatophyta</taxon>
        <taxon>Magnoliopsida</taxon>
        <taxon>eudicotyledons</taxon>
        <taxon>Gunneridae</taxon>
        <taxon>Pentapetalae</taxon>
        <taxon>asterids</taxon>
        <taxon>lamiids</taxon>
        <taxon>Solanales</taxon>
        <taxon>Solanaceae</taxon>
        <taxon>Solanoideae</taxon>
        <taxon>Solaneae</taxon>
        <taxon>Solanum</taxon>
    </lineage>
</organism>
<comment type="caution">
    <text evidence="1">The sequence shown here is derived from an EMBL/GenBank/DDBJ whole genome shotgun (WGS) entry which is preliminary data.</text>
</comment>
<dbReference type="EMBL" id="JACXVP010000001">
    <property type="protein sequence ID" value="KAG5632659.1"/>
    <property type="molecule type" value="Genomic_DNA"/>
</dbReference>
<reference evidence="1 2" key="1">
    <citation type="submission" date="2020-09" db="EMBL/GenBank/DDBJ databases">
        <title>De no assembly of potato wild relative species, Solanum commersonii.</title>
        <authorList>
            <person name="Cho K."/>
        </authorList>
    </citation>
    <scope>NUCLEOTIDE SEQUENCE [LARGE SCALE GENOMIC DNA]</scope>
    <source>
        <strain evidence="1">LZ3.2</strain>
        <tissue evidence="1">Leaf</tissue>
    </source>
</reference>
<accession>A0A9J6B7T2</accession>